<evidence type="ECO:0000256" key="1">
    <source>
        <dbReference type="SAM" id="MobiDB-lite"/>
    </source>
</evidence>
<dbReference type="GO" id="GO:0042796">
    <property type="term" value="P:snRNA transcription by RNA polymerase III"/>
    <property type="evidence" value="ECO:0007669"/>
    <property type="project" value="TreeGrafter"/>
</dbReference>
<reference evidence="3 4" key="1">
    <citation type="submission" date="2017-12" db="EMBL/GenBank/DDBJ databases">
        <title>Hemimetabolous genomes reveal molecular basis of termite eusociality.</title>
        <authorList>
            <person name="Harrison M.C."/>
            <person name="Jongepier E."/>
            <person name="Robertson H.M."/>
            <person name="Arning N."/>
            <person name="Bitard-Feildel T."/>
            <person name="Chao H."/>
            <person name="Childers C.P."/>
            <person name="Dinh H."/>
            <person name="Doddapaneni H."/>
            <person name="Dugan S."/>
            <person name="Gowin J."/>
            <person name="Greiner C."/>
            <person name="Han Y."/>
            <person name="Hu H."/>
            <person name="Hughes D.S.T."/>
            <person name="Huylmans A.-K."/>
            <person name="Kemena C."/>
            <person name="Kremer L.P.M."/>
            <person name="Lee S.L."/>
            <person name="Lopez-Ezquerra A."/>
            <person name="Mallet L."/>
            <person name="Monroy-Kuhn J.M."/>
            <person name="Moser A."/>
            <person name="Murali S.C."/>
            <person name="Muzny D.M."/>
            <person name="Otani S."/>
            <person name="Piulachs M.-D."/>
            <person name="Poelchau M."/>
            <person name="Qu J."/>
            <person name="Schaub F."/>
            <person name="Wada-Katsumata A."/>
            <person name="Worley K.C."/>
            <person name="Xie Q."/>
            <person name="Ylla G."/>
            <person name="Poulsen M."/>
            <person name="Gibbs R.A."/>
            <person name="Schal C."/>
            <person name="Richards S."/>
            <person name="Belles X."/>
            <person name="Korb J."/>
            <person name="Bornberg-Bauer E."/>
        </authorList>
    </citation>
    <scope>NUCLEOTIDE SEQUENCE [LARGE SCALE GENOMIC DNA]</scope>
    <source>
        <tissue evidence="3">Whole body</tissue>
    </source>
</reference>
<feature type="region of interest" description="Disordered" evidence="1">
    <location>
        <begin position="827"/>
        <end position="862"/>
    </location>
</feature>
<feature type="domain" description="Little elongation complex subunit 2 C-terminal" evidence="2">
    <location>
        <begin position="611"/>
        <end position="822"/>
    </location>
</feature>
<dbReference type="STRING" id="105785.A0A2J7RBR6"/>
<dbReference type="PANTHER" id="PTHR14633:SF3">
    <property type="entry name" value="LITTLE ELONGATION COMPLEX SUBUNIT 2"/>
    <property type="match status" value="1"/>
</dbReference>
<feature type="compositionally biased region" description="Polar residues" evidence="1">
    <location>
        <begin position="849"/>
        <end position="862"/>
    </location>
</feature>
<dbReference type="InParanoid" id="A0A2J7RBR6"/>
<feature type="region of interest" description="Disordered" evidence="1">
    <location>
        <begin position="46"/>
        <end position="90"/>
    </location>
</feature>
<dbReference type="PANTHER" id="PTHR14633">
    <property type="entry name" value="LITTLE ELONGATION COMPLEX SUBUNIT 2"/>
    <property type="match status" value="1"/>
</dbReference>
<dbReference type="AlphaFoldDB" id="A0A2J7RBR6"/>
<dbReference type="Pfam" id="PF10505">
    <property type="entry name" value="NARG2_C"/>
    <property type="match status" value="1"/>
</dbReference>
<proteinExistence type="predicted"/>
<dbReference type="GO" id="GO:0008023">
    <property type="term" value="C:transcription elongation factor complex"/>
    <property type="evidence" value="ECO:0007669"/>
    <property type="project" value="InterPro"/>
</dbReference>
<dbReference type="GO" id="GO:0042795">
    <property type="term" value="P:snRNA transcription by RNA polymerase II"/>
    <property type="evidence" value="ECO:0007669"/>
    <property type="project" value="TreeGrafter"/>
</dbReference>
<sequence length="862" mass="97339">MELFLKLPWNIRETEDGSPCCSVDDISLKKYSSTYRILHGNLQQIFSDDSSSDSDDAGSRKKARNEGSDTPQQQLKAKNDGQICKKPNMQRTGYGKGQYVPCYSDETKTKYPKKSSLNAEQQAVYLQLMVKYARKHSPFPSPMEQKELEQYGVLHDKVVAERFEFTHFVKQQCALSQDRHLLINPDASKFIEEVWQHRLSKVARYPADYEPLQLLPLVYSDTRRPVIMKMEEDLLEIGSFPFIHLPKFKGPVHVTTDYSSMRHSFPPESVATRNTYKVPVSEDENAERFAVANGVHVVISSSGLKHITDNHPNFERTWDLPVIVKEHAKCDDETVKVVYVDKALPPRSLTTVEKNLWFHKFGVKSLLYPRRGPKCFQLRSNGPAAKYSKLINSKEGSVCNTERQLLCDTEETAQADCPRSEADVSANTCKGKHSSRECESDVSTDAEDRLVIDSGENTSIPTEGGVKNVPLKSSQKSDVESIRITRSKARLLAKMSYVNQSLCQKATQSHRECDLDNTFFCEDTPRTTNNIDLGKSLENVTSLGYSGTKENTSCSEVTNKMSEDIIVPEDHTTTTSVRTQYERCAVDADKKEKQKKEAGLTGFTPPGPGFNVSYKVWKLSKDEGHTGDWKEGFLKGDNSNREIKVLVRCKVDGCEIKDKKIQRYCVVPKLEYQTEYGAQCLTRSELTRQWISLYVRPGADLYRVRVNACTSEVMMIEQQSLHEVAQQAGHPNSTAFGTLYSLLLGLVDLEPGAYLLSHTPKLGAFANLRQSVGHGRFKLHDMYKIDPKATSVIEGSLWIPIDHNVVTPFHRACDRVPGTFPPTLFIRGKPVSKKKKKKRKKNNKRRNRSCQNKDTAGTALSD</sequence>
<dbReference type="GO" id="GO:0045945">
    <property type="term" value="P:positive regulation of transcription by RNA polymerase III"/>
    <property type="evidence" value="ECO:0007669"/>
    <property type="project" value="TreeGrafter"/>
</dbReference>
<evidence type="ECO:0000313" key="3">
    <source>
        <dbReference type="EMBL" id="PNF38258.1"/>
    </source>
</evidence>
<gene>
    <name evidence="3" type="ORF">B7P43_G11613</name>
</gene>
<evidence type="ECO:0000259" key="2">
    <source>
        <dbReference type="Pfam" id="PF10505"/>
    </source>
</evidence>
<organism evidence="3 4">
    <name type="scientific">Cryptotermes secundus</name>
    <dbReference type="NCBI Taxonomy" id="105785"/>
    <lineage>
        <taxon>Eukaryota</taxon>
        <taxon>Metazoa</taxon>
        <taxon>Ecdysozoa</taxon>
        <taxon>Arthropoda</taxon>
        <taxon>Hexapoda</taxon>
        <taxon>Insecta</taxon>
        <taxon>Pterygota</taxon>
        <taxon>Neoptera</taxon>
        <taxon>Polyneoptera</taxon>
        <taxon>Dictyoptera</taxon>
        <taxon>Blattodea</taxon>
        <taxon>Blattoidea</taxon>
        <taxon>Termitoidae</taxon>
        <taxon>Kalotermitidae</taxon>
        <taxon>Cryptotermitinae</taxon>
        <taxon>Cryptotermes</taxon>
    </lineage>
</organism>
<evidence type="ECO:0000313" key="4">
    <source>
        <dbReference type="Proteomes" id="UP000235965"/>
    </source>
</evidence>
<protein>
    <recommendedName>
        <fullName evidence="2">Little elongation complex subunit 2 C-terminal domain-containing protein</fullName>
    </recommendedName>
</protein>
<comment type="caution">
    <text evidence="3">The sequence shown here is derived from an EMBL/GenBank/DDBJ whole genome shotgun (WGS) entry which is preliminary data.</text>
</comment>
<dbReference type="OrthoDB" id="6288737at2759"/>
<feature type="compositionally biased region" description="Basic residues" evidence="1">
    <location>
        <begin position="830"/>
        <end position="848"/>
    </location>
</feature>
<dbReference type="Proteomes" id="UP000235965">
    <property type="component" value="Unassembled WGS sequence"/>
</dbReference>
<accession>A0A2J7RBR6</accession>
<dbReference type="EMBL" id="NEVH01005891">
    <property type="protein sequence ID" value="PNF38258.1"/>
    <property type="molecule type" value="Genomic_DNA"/>
</dbReference>
<keyword evidence="4" id="KW-1185">Reference proteome</keyword>
<name>A0A2J7RBR6_9NEOP</name>
<dbReference type="InterPro" id="IPR019535">
    <property type="entry name" value="ICE2_C"/>
</dbReference>